<dbReference type="OrthoDB" id="8092964at2"/>
<dbReference type="Pfam" id="PF01471">
    <property type="entry name" value="PG_binding_1"/>
    <property type="match status" value="2"/>
</dbReference>
<feature type="domain" description="Peptidoglycan binding-like" evidence="2">
    <location>
        <begin position="495"/>
        <end position="545"/>
    </location>
</feature>
<keyword evidence="1" id="KW-0732">Signal</keyword>
<dbReference type="InterPro" id="IPR029030">
    <property type="entry name" value="Caspase-like_dom_sf"/>
</dbReference>
<dbReference type="Gene3D" id="1.10.101.10">
    <property type="entry name" value="PGBD-like superfamily/PGBD"/>
    <property type="match status" value="2"/>
</dbReference>
<evidence type="ECO:0000256" key="1">
    <source>
        <dbReference type="SAM" id="SignalP"/>
    </source>
</evidence>
<evidence type="ECO:0000313" key="3">
    <source>
        <dbReference type="EMBL" id="SPH24182.1"/>
    </source>
</evidence>
<reference evidence="3 4" key="1">
    <citation type="submission" date="2018-03" db="EMBL/GenBank/DDBJ databases">
        <authorList>
            <person name="Keele B.F."/>
        </authorList>
    </citation>
    <scope>NUCLEOTIDE SEQUENCE [LARGE SCALE GENOMIC DNA]</scope>
    <source>
        <strain evidence="3 4">CECT 8626</strain>
    </source>
</reference>
<feature type="domain" description="Peptidoglycan binding-like" evidence="2">
    <location>
        <begin position="295"/>
        <end position="349"/>
    </location>
</feature>
<dbReference type="EMBL" id="OMOQ01000003">
    <property type="protein sequence ID" value="SPH24182.1"/>
    <property type="molecule type" value="Genomic_DNA"/>
</dbReference>
<protein>
    <recommendedName>
        <fullName evidence="2">Peptidoglycan binding-like domain-containing protein</fullName>
    </recommendedName>
</protein>
<dbReference type="InterPro" id="IPR002477">
    <property type="entry name" value="Peptidoglycan-bd-like"/>
</dbReference>
<evidence type="ECO:0000313" key="4">
    <source>
        <dbReference type="Proteomes" id="UP000244924"/>
    </source>
</evidence>
<sequence>MIRMSLTAIAAICATTAFAQDAALVIGNENYRNASDISRADNALDAVDALETAGFATVKGSDLPAEQLRELLAQHYDGTEEPGRSLILAAGHFVHAGKETWLLGTDADEPSLATVDAAGIPLSTLLAIAAERPGGALVLLGTEERRIALGRGLLAGIGNLDVPQGVTVIFGDAATVADFAAEVVVERGLTAADLAIRAEDEDLVAAGFMGGALPFLPADGAEAPPRPEDNASAERTLWEVTQAIGTKRAYETYLSRYPRGIYAAAARNAIADAEAATSDPVARARAAEEALSLTRDQRRQVQRDLSILDIDPRGIDGVFGPGSRSAISAWQRRNGHEATGFITGPQRAALAAQAEDRAAELEVEAAERKATQDRQDRLYWEQTGAAGDEAGLRAYLKRHPDGLYAETAQERLSVFDRRRRAEAEETDRIAWETALKYNTPKIYQNYIDAHPDGAFVDEARRRIAAANETDEDSAARQQAAQVEKALGLNPVMLSLVEQRLTALGLNPGKADGNFDADTRRAIRRYQQARGLPVTGFLSQQTVARLLVDSL</sequence>
<name>A0A2R8BL67_9RHOB</name>
<dbReference type="SUPFAM" id="SSF47090">
    <property type="entry name" value="PGBD-like"/>
    <property type="match status" value="2"/>
</dbReference>
<dbReference type="SUPFAM" id="SSF52129">
    <property type="entry name" value="Caspase-like"/>
    <property type="match status" value="1"/>
</dbReference>
<dbReference type="Proteomes" id="UP000244924">
    <property type="component" value="Unassembled WGS sequence"/>
</dbReference>
<accession>A0A2R8BL67</accession>
<feature type="chain" id="PRO_5015303509" description="Peptidoglycan binding-like domain-containing protein" evidence="1">
    <location>
        <begin position="20"/>
        <end position="550"/>
    </location>
</feature>
<organism evidence="3 4">
    <name type="scientific">Albidovulum aquaemixtae</name>
    <dbReference type="NCBI Taxonomy" id="1542388"/>
    <lineage>
        <taxon>Bacteria</taxon>
        <taxon>Pseudomonadati</taxon>
        <taxon>Pseudomonadota</taxon>
        <taxon>Alphaproteobacteria</taxon>
        <taxon>Rhodobacterales</taxon>
        <taxon>Paracoccaceae</taxon>
        <taxon>Albidovulum</taxon>
    </lineage>
</organism>
<dbReference type="Gene3D" id="3.40.50.1460">
    <property type="match status" value="1"/>
</dbReference>
<gene>
    <name evidence="3" type="ORF">DEA8626_03231</name>
</gene>
<dbReference type="RefSeq" id="WP_108854232.1">
    <property type="nucleotide sequence ID" value="NZ_OMOQ01000003.1"/>
</dbReference>
<dbReference type="AlphaFoldDB" id="A0A2R8BL67"/>
<proteinExistence type="predicted"/>
<evidence type="ECO:0000259" key="2">
    <source>
        <dbReference type="Pfam" id="PF01471"/>
    </source>
</evidence>
<dbReference type="InterPro" id="IPR036366">
    <property type="entry name" value="PGBDSf"/>
</dbReference>
<dbReference type="InterPro" id="IPR036365">
    <property type="entry name" value="PGBD-like_sf"/>
</dbReference>
<keyword evidence="4" id="KW-1185">Reference proteome</keyword>
<feature type="signal peptide" evidence="1">
    <location>
        <begin position="1"/>
        <end position="19"/>
    </location>
</feature>